<keyword evidence="6" id="KW-1185">Reference proteome</keyword>
<dbReference type="PANTHER" id="PTHR43736">
    <property type="entry name" value="ADP-RIBOSE PYROPHOSPHATASE"/>
    <property type="match status" value="1"/>
</dbReference>
<dbReference type="InterPro" id="IPR015797">
    <property type="entry name" value="NUDIX_hydrolase-like_dom_sf"/>
</dbReference>
<dbReference type="Gene3D" id="3.90.79.10">
    <property type="entry name" value="Nucleoside Triphosphate Pyrophosphohydrolase"/>
    <property type="match status" value="1"/>
</dbReference>
<proteinExistence type="inferred from homology"/>
<dbReference type="PROSITE" id="PS00893">
    <property type="entry name" value="NUDIX_BOX"/>
    <property type="match status" value="1"/>
</dbReference>
<name>A0ABN0USE6_9ACTN</name>
<reference evidence="5 6" key="1">
    <citation type="journal article" date="2019" name="Int. J. Syst. Evol. Microbiol.">
        <title>The Global Catalogue of Microorganisms (GCM) 10K type strain sequencing project: providing services to taxonomists for standard genome sequencing and annotation.</title>
        <authorList>
            <consortium name="The Broad Institute Genomics Platform"/>
            <consortium name="The Broad Institute Genome Sequencing Center for Infectious Disease"/>
            <person name="Wu L."/>
            <person name="Ma J."/>
        </authorList>
    </citation>
    <scope>NUCLEOTIDE SEQUENCE [LARGE SCALE GENOMIC DNA]</scope>
    <source>
        <strain evidence="5 6">JCM 10425</strain>
    </source>
</reference>
<dbReference type="EMBL" id="BAAAGX010000020">
    <property type="protein sequence ID" value="GAA0260061.1"/>
    <property type="molecule type" value="Genomic_DNA"/>
</dbReference>
<dbReference type="InterPro" id="IPR000086">
    <property type="entry name" value="NUDIX_hydrolase_dom"/>
</dbReference>
<evidence type="ECO:0000313" key="5">
    <source>
        <dbReference type="EMBL" id="GAA0260061.1"/>
    </source>
</evidence>
<evidence type="ECO:0000256" key="1">
    <source>
        <dbReference type="ARBA" id="ARBA00005582"/>
    </source>
</evidence>
<comment type="caution">
    <text evidence="5">The sequence shown here is derived from an EMBL/GenBank/DDBJ whole genome shotgun (WGS) entry which is preliminary data.</text>
</comment>
<gene>
    <name evidence="5" type="ORF">GCM10009539_51830</name>
</gene>
<comment type="similarity">
    <text evidence="1 3">Belongs to the Nudix hydrolase family.</text>
</comment>
<dbReference type="PROSITE" id="PS51462">
    <property type="entry name" value="NUDIX"/>
    <property type="match status" value="1"/>
</dbReference>
<evidence type="ECO:0000256" key="2">
    <source>
        <dbReference type="ARBA" id="ARBA00022801"/>
    </source>
</evidence>
<dbReference type="InterPro" id="IPR020084">
    <property type="entry name" value="NUDIX_hydrolase_CS"/>
</dbReference>
<dbReference type="PRINTS" id="PR00502">
    <property type="entry name" value="NUDIXFAMILY"/>
</dbReference>
<evidence type="ECO:0000313" key="6">
    <source>
        <dbReference type="Proteomes" id="UP001500967"/>
    </source>
</evidence>
<evidence type="ECO:0000256" key="3">
    <source>
        <dbReference type="RuleBase" id="RU003476"/>
    </source>
</evidence>
<protein>
    <recommendedName>
        <fullName evidence="4">Nudix hydrolase domain-containing protein</fullName>
    </recommendedName>
</protein>
<organism evidence="5 6">
    <name type="scientific">Cryptosporangium japonicum</name>
    <dbReference type="NCBI Taxonomy" id="80872"/>
    <lineage>
        <taxon>Bacteria</taxon>
        <taxon>Bacillati</taxon>
        <taxon>Actinomycetota</taxon>
        <taxon>Actinomycetes</taxon>
        <taxon>Cryptosporangiales</taxon>
        <taxon>Cryptosporangiaceae</taxon>
        <taxon>Cryptosporangium</taxon>
    </lineage>
</organism>
<sequence>MRGVIKEATATVFTFGLVDGRYCLGLVFHPRLGVWIPPGGHVEPDETPAEAALREVAEETGLTATLLPPHHERYPDGYPHRPVSPPWWTVEIPVGPDRHTDADHVHVDHQFVALAASGTAGTTDHPFVWRTEADLSEPDAIIADARGQAKLLFARLHGLTAEQTGWPG</sequence>
<feature type="domain" description="Nudix hydrolase" evidence="4">
    <location>
        <begin position="7"/>
        <end position="156"/>
    </location>
</feature>
<dbReference type="Pfam" id="PF00293">
    <property type="entry name" value="NUDIX"/>
    <property type="match status" value="1"/>
</dbReference>
<evidence type="ECO:0000259" key="4">
    <source>
        <dbReference type="PROSITE" id="PS51462"/>
    </source>
</evidence>
<dbReference type="PANTHER" id="PTHR43736:SF1">
    <property type="entry name" value="DIHYDRONEOPTERIN TRIPHOSPHATE DIPHOSPHATASE"/>
    <property type="match status" value="1"/>
</dbReference>
<dbReference type="Proteomes" id="UP001500967">
    <property type="component" value="Unassembled WGS sequence"/>
</dbReference>
<dbReference type="SUPFAM" id="SSF55811">
    <property type="entry name" value="Nudix"/>
    <property type="match status" value="1"/>
</dbReference>
<dbReference type="InterPro" id="IPR020476">
    <property type="entry name" value="Nudix_hydrolase"/>
</dbReference>
<accession>A0ABN0USE6</accession>
<keyword evidence="2 3" id="KW-0378">Hydrolase</keyword>